<accession>A0A0C1U066</accession>
<protein>
    <submittedName>
        <fullName evidence="2">Uncharacterized protein</fullName>
    </submittedName>
</protein>
<gene>
    <name evidence="2" type="ORF">U732_306</name>
</gene>
<dbReference type="RefSeq" id="WP_039636072.1">
    <property type="nucleotide sequence ID" value="NZ_AYSO01000020.1"/>
</dbReference>
<keyword evidence="3" id="KW-1185">Reference proteome</keyword>
<keyword evidence="1" id="KW-1133">Transmembrane helix</keyword>
<keyword evidence="1" id="KW-0472">Membrane</keyword>
<name>A0A0C1U066_9CLOT</name>
<organism evidence="2 3">
    <name type="scientific">Clostridium argentinense CDC 2741</name>
    <dbReference type="NCBI Taxonomy" id="1418104"/>
    <lineage>
        <taxon>Bacteria</taxon>
        <taxon>Bacillati</taxon>
        <taxon>Bacillota</taxon>
        <taxon>Clostridia</taxon>
        <taxon>Eubacteriales</taxon>
        <taxon>Clostridiaceae</taxon>
        <taxon>Clostridium</taxon>
    </lineage>
</organism>
<proteinExistence type="predicted"/>
<dbReference type="Proteomes" id="UP000031366">
    <property type="component" value="Unassembled WGS sequence"/>
</dbReference>
<sequence length="70" mass="7711">MTDYTILAIIGIITLALVIISVVSIVGCFVYKYETLKTGTRTKMNTDLQNGKIEAELSVDIEGNSESKRK</sequence>
<reference evidence="2 3" key="1">
    <citation type="journal article" date="2015" name="Infect. Genet. Evol.">
        <title>Genomic sequences of six botulinum neurotoxin-producing strains representing three clostridial species illustrate the mobility and diversity of botulinum neurotoxin genes.</title>
        <authorList>
            <person name="Smith T.J."/>
            <person name="Hill K.K."/>
            <person name="Xie G."/>
            <person name="Foley B.T."/>
            <person name="Williamson C.H."/>
            <person name="Foster J.T."/>
            <person name="Johnson S.L."/>
            <person name="Chertkov O."/>
            <person name="Teshima H."/>
            <person name="Gibbons H.S."/>
            <person name="Johnsky L.A."/>
            <person name="Karavis M.A."/>
            <person name="Smith L.A."/>
        </authorList>
    </citation>
    <scope>NUCLEOTIDE SEQUENCE [LARGE SCALE GENOMIC DNA]</scope>
    <source>
        <strain evidence="2 3">CDC 2741</strain>
    </source>
</reference>
<evidence type="ECO:0000256" key="1">
    <source>
        <dbReference type="SAM" id="Phobius"/>
    </source>
</evidence>
<keyword evidence="1" id="KW-0812">Transmembrane</keyword>
<dbReference type="AlphaFoldDB" id="A0A0C1U066"/>
<comment type="caution">
    <text evidence="2">The sequence shown here is derived from an EMBL/GenBank/DDBJ whole genome shotgun (WGS) entry which is preliminary data.</text>
</comment>
<dbReference type="EMBL" id="AYSO01000020">
    <property type="protein sequence ID" value="KIE44893.1"/>
    <property type="molecule type" value="Genomic_DNA"/>
</dbReference>
<evidence type="ECO:0000313" key="3">
    <source>
        <dbReference type="Proteomes" id="UP000031366"/>
    </source>
</evidence>
<feature type="transmembrane region" description="Helical" evidence="1">
    <location>
        <begin position="6"/>
        <end position="31"/>
    </location>
</feature>
<evidence type="ECO:0000313" key="2">
    <source>
        <dbReference type="EMBL" id="KIE44893.1"/>
    </source>
</evidence>